<name>A0A2H5PUK4_CITUN</name>
<sequence>MRLNVEKHRIKTMNDQDCFPIRREWLSVYDPINIVSVHRAWWRGKISTLHGQSVSIERLLFRGRNTNTPPQAGIVTCEY</sequence>
<reference evidence="1 2" key="1">
    <citation type="journal article" date="2017" name="Front. Genet.">
        <title>Draft sequencing of the heterozygous diploid genome of Satsuma (Citrus unshiu Marc.) using a hybrid assembly approach.</title>
        <authorList>
            <person name="Shimizu T."/>
            <person name="Tanizawa Y."/>
            <person name="Mochizuki T."/>
            <person name="Nagasaki H."/>
            <person name="Yoshioka T."/>
            <person name="Toyoda A."/>
            <person name="Fujiyama A."/>
            <person name="Kaminuma E."/>
            <person name="Nakamura Y."/>
        </authorList>
    </citation>
    <scope>NUCLEOTIDE SEQUENCE [LARGE SCALE GENOMIC DNA]</scope>
    <source>
        <strain evidence="2">cv. Miyagawa wase</strain>
    </source>
</reference>
<gene>
    <name evidence="1" type="ORF">CUMW_168790</name>
</gene>
<evidence type="ECO:0000313" key="2">
    <source>
        <dbReference type="Proteomes" id="UP000236630"/>
    </source>
</evidence>
<proteinExistence type="predicted"/>
<dbReference type="EMBL" id="BDQV01000129">
    <property type="protein sequence ID" value="GAY56046.1"/>
    <property type="molecule type" value="Genomic_DNA"/>
</dbReference>
<comment type="caution">
    <text evidence="1">The sequence shown here is derived from an EMBL/GenBank/DDBJ whole genome shotgun (WGS) entry which is preliminary data.</text>
</comment>
<protein>
    <submittedName>
        <fullName evidence="1">Uncharacterized protein</fullName>
    </submittedName>
</protein>
<organism evidence="1 2">
    <name type="scientific">Citrus unshiu</name>
    <name type="common">Satsuma mandarin</name>
    <name type="synonym">Citrus nobilis var. unshiu</name>
    <dbReference type="NCBI Taxonomy" id="55188"/>
    <lineage>
        <taxon>Eukaryota</taxon>
        <taxon>Viridiplantae</taxon>
        <taxon>Streptophyta</taxon>
        <taxon>Embryophyta</taxon>
        <taxon>Tracheophyta</taxon>
        <taxon>Spermatophyta</taxon>
        <taxon>Magnoliopsida</taxon>
        <taxon>eudicotyledons</taxon>
        <taxon>Gunneridae</taxon>
        <taxon>Pentapetalae</taxon>
        <taxon>rosids</taxon>
        <taxon>malvids</taxon>
        <taxon>Sapindales</taxon>
        <taxon>Rutaceae</taxon>
        <taxon>Aurantioideae</taxon>
        <taxon>Citrus</taxon>
    </lineage>
</organism>
<dbReference type="AlphaFoldDB" id="A0A2H5PUK4"/>
<dbReference type="Proteomes" id="UP000236630">
    <property type="component" value="Unassembled WGS sequence"/>
</dbReference>
<evidence type="ECO:0000313" key="1">
    <source>
        <dbReference type="EMBL" id="GAY56046.1"/>
    </source>
</evidence>
<keyword evidence="2" id="KW-1185">Reference proteome</keyword>
<accession>A0A2H5PUK4</accession>